<dbReference type="AlphaFoldDB" id="A0A0E9TPD6"/>
<protein>
    <submittedName>
        <fullName evidence="1">Uncharacterized protein</fullName>
    </submittedName>
</protein>
<reference evidence="1" key="1">
    <citation type="submission" date="2014-11" db="EMBL/GenBank/DDBJ databases">
        <authorList>
            <person name="Amaro Gonzalez C."/>
        </authorList>
    </citation>
    <scope>NUCLEOTIDE SEQUENCE</scope>
</reference>
<evidence type="ECO:0000313" key="1">
    <source>
        <dbReference type="EMBL" id="JAH55589.1"/>
    </source>
</evidence>
<accession>A0A0E9TPD6</accession>
<sequence length="29" mass="3499">MSSASKFHCDYYLKYKLKIILKNVSYKNI</sequence>
<organism evidence="1">
    <name type="scientific">Anguilla anguilla</name>
    <name type="common">European freshwater eel</name>
    <name type="synonym">Muraena anguilla</name>
    <dbReference type="NCBI Taxonomy" id="7936"/>
    <lineage>
        <taxon>Eukaryota</taxon>
        <taxon>Metazoa</taxon>
        <taxon>Chordata</taxon>
        <taxon>Craniata</taxon>
        <taxon>Vertebrata</taxon>
        <taxon>Euteleostomi</taxon>
        <taxon>Actinopterygii</taxon>
        <taxon>Neopterygii</taxon>
        <taxon>Teleostei</taxon>
        <taxon>Anguilliformes</taxon>
        <taxon>Anguillidae</taxon>
        <taxon>Anguilla</taxon>
    </lineage>
</organism>
<name>A0A0E9TPD6_ANGAN</name>
<dbReference type="EMBL" id="GBXM01052988">
    <property type="protein sequence ID" value="JAH55589.1"/>
    <property type="molecule type" value="Transcribed_RNA"/>
</dbReference>
<reference evidence="1" key="2">
    <citation type="journal article" date="2015" name="Fish Shellfish Immunol.">
        <title>Early steps in the European eel (Anguilla anguilla)-Vibrio vulnificus interaction in the gills: Role of the RtxA13 toxin.</title>
        <authorList>
            <person name="Callol A."/>
            <person name="Pajuelo D."/>
            <person name="Ebbesson L."/>
            <person name="Teles M."/>
            <person name="MacKenzie S."/>
            <person name="Amaro C."/>
        </authorList>
    </citation>
    <scope>NUCLEOTIDE SEQUENCE</scope>
</reference>
<proteinExistence type="predicted"/>